<dbReference type="OrthoDB" id="3777578at2759"/>
<evidence type="ECO:0000313" key="7">
    <source>
        <dbReference type="Proteomes" id="UP000481861"/>
    </source>
</evidence>
<dbReference type="SUPFAM" id="SSF57850">
    <property type="entry name" value="RING/U-box"/>
    <property type="match status" value="1"/>
</dbReference>
<dbReference type="SMART" id="SM00184">
    <property type="entry name" value="RING"/>
    <property type="match status" value="1"/>
</dbReference>
<accession>A0A7C8M2N9</accession>
<evidence type="ECO:0000256" key="1">
    <source>
        <dbReference type="ARBA" id="ARBA00022723"/>
    </source>
</evidence>
<sequence>MLPLPTRELVPRSAPFDRPLIFDMQDGSFLMWPVLALALMDKKIAQFTQLRNALQDLGHHFTDIDNKWVWTSLPPHIADQKLERFFLDALRASTTGFRLDDEFMYLYEIIRTFHLRTRSEHLSHTDELNRTTRMILDTTTLLWTQVHSQAQNYDFNTTLVNLLRETHTSPSFSANLQTFRNTQVGKVCDAIHSYIRAQADLKTHQDCDPSGATGDKFVELVREPLREFVAESMDVFLEGMGCLDGTTVQMTGMELLNVQMKFICKLAWFFSYASPLLRCYRHGVEVPSTACASAVASTLELLNSLRVAPEGWQEYDPAELSDVLTGPENVQRGDVSTRSFGNGSDNCGICFEQSNKFVANLVVCGHVFCEECLEGQLRSGFPTRYRCAVCRAEFFQEDGGLNRRGLPRDSVE</sequence>
<dbReference type="Gene3D" id="3.30.40.10">
    <property type="entry name" value="Zinc/RING finger domain, C3HC4 (zinc finger)"/>
    <property type="match status" value="1"/>
</dbReference>
<dbReference type="GO" id="GO:0008270">
    <property type="term" value="F:zinc ion binding"/>
    <property type="evidence" value="ECO:0007669"/>
    <property type="project" value="UniProtKB-KW"/>
</dbReference>
<evidence type="ECO:0000259" key="5">
    <source>
        <dbReference type="PROSITE" id="PS50089"/>
    </source>
</evidence>
<dbReference type="PROSITE" id="PS00518">
    <property type="entry name" value="ZF_RING_1"/>
    <property type="match status" value="1"/>
</dbReference>
<dbReference type="PROSITE" id="PS50089">
    <property type="entry name" value="ZF_RING_2"/>
    <property type="match status" value="1"/>
</dbReference>
<dbReference type="Proteomes" id="UP000481861">
    <property type="component" value="Unassembled WGS sequence"/>
</dbReference>
<name>A0A7C8M2N9_9PLEO</name>
<keyword evidence="2 4" id="KW-0863">Zinc-finger</keyword>
<keyword evidence="3" id="KW-0862">Zinc</keyword>
<protein>
    <recommendedName>
        <fullName evidence="5">RING-type domain-containing protein</fullName>
    </recommendedName>
</protein>
<dbReference type="InterPro" id="IPR027370">
    <property type="entry name" value="Znf-RING_euk"/>
</dbReference>
<gene>
    <name evidence="6" type="ORF">BDV95DRAFT_611891</name>
</gene>
<dbReference type="Pfam" id="PF13445">
    <property type="entry name" value="zf-RING_UBOX"/>
    <property type="match status" value="1"/>
</dbReference>
<dbReference type="InterPro" id="IPR001841">
    <property type="entry name" value="Znf_RING"/>
</dbReference>
<proteinExistence type="predicted"/>
<evidence type="ECO:0000313" key="6">
    <source>
        <dbReference type="EMBL" id="KAF2866438.1"/>
    </source>
</evidence>
<feature type="domain" description="RING-type" evidence="5">
    <location>
        <begin position="347"/>
        <end position="391"/>
    </location>
</feature>
<keyword evidence="1" id="KW-0479">Metal-binding</keyword>
<dbReference type="AlphaFoldDB" id="A0A7C8M2N9"/>
<evidence type="ECO:0000256" key="3">
    <source>
        <dbReference type="ARBA" id="ARBA00022833"/>
    </source>
</evidence>
<reference evidence="6 7" key="1">
    <citation type="submission" date="2020-01" db="EMBL/GenBank/DDBJ databases">
        <authorList>
            <consortium name="DOE Joint Genome Institute"/>
            <person name="Haridas S."/>
            <person name="Albert R."/>
            <person name="Binder M."/>
            <person name="Bloem J."/>
            <person name="Labutti K."/>
            <person name="Salamov A."/>
            <person name="Andreopoulos B."/>
            <person name="Baker S.E."/>
            <person name="Barry K."/>
            <person name="Bills G."/>
            <person name="Bluhm B.H."/>
            <person name="Cannon C."/>
            <person name="Castanera R."/>
            <person name="Culley D.E."/>
            <person name="Daum C."/>
            <person name="Ezra D."/>
            <person name="Gonzalez J.B."/>
            <person name="Henrissat B."/>
            <person name="Kuo A."/>
            <person name="Liang C."/>
            <person name="Lipzen A."/>
            <person name="Lutzoni F."/>
            <person name="Magnuson J."/>
            <person name="Mondo S."/>
            <person name="Nolan M."/>
            <person name="Ohm R."/>
            <person name="Pangilinan J."/>
            <person name="Park H.-J.H."/>
            <person name="Ramirez L."/>
            <person name="Alfaro M."/>
            <person name="Sun H."/>
            <person name="Tritt A."/>
            <person name="Yoshinaga Y."/>
            <person name="Zwiers L.-H.L."/>
            <person name="Turgeon B.G."/>
            <person name="Goodwin S.B."/>
            <person name="Spatafora J.W."/>
            <person name="Crous P.W."/>
            <person name="Grigoriev I.V."/>
        </authorList>
    </citation>
    <scope>NUCLEOTIDE SEQUENCE [LARGE SCALE GENOMIC DNA]</scope>
    <source>
        <strain evidence="6 7">CBS 611.86</strain>
    </source>
</reference>
<dbReference type="InterPro" id="IPR013083">
    <property type="entry name" value="Znf_RING/FYVE/PHD"/>
</dbReference>
<dbReference type="EMBL" id="JAADJZ010000028">
    <property type="protein sequence ID" value="KAF2866438.1"/>
    <property type="molecule type" value="Genomic_DNA"/>
</dbReference>
<dbReference type="InterPro" id="IPR017907">
    <property type="entry name" value="Znf_RING_CS"/>
</dbReference>
<keyword evidence="7" id="KW-1185">Reference proteome</keyword>
<evidence type="ECO:0000256" key="2">
    <source>
        <dbReference type="ARBA" id="ARBA00022771"/>
    </source>
</evidence>
<comment type="caution">
    <text evidence="6">The sequence shown here is derived from an EMBL/GenBank/DDBJ whole genome shotgun (WGS) entry which is preliminary data.</text>
</comment>
<organism evidence="6 7">
    <name type="scientific">Massariosphaeria phaeospora</name>
    <dbReference type="NCBI Taxonomy" id="100035"/>
    <lineage>
        <taxon>Eukaryota</taxon>
        <taxon>Fungi</taxon>
        <taxon>Dikarya</taxon>
        <taxon>Ascomycota</taxon>
        <taxon>Pezizomycotina</taxon>
        <taxon>Dothideomycetes</taxon>
        <taxon>Pleosporomycetidae</taxon>
        <taxon>Pleosporales</taxon>
        <taxon>Pleosporales incertae sedis</taxon>
        <taxon>Massariosphaeria</taxon>
    </lineage>
</organism>
<evidence type="ECO:0000256" key="4">
    <source>
        <dbReference type="PROSITE-ProRule" id="PRU00175"/>
    </source>
</evidence>